<dbReference type="EMBL" id="SOCP01000007">
    <property type="protein sequence ID" value="TDV49925.1"/>
    <property type="molecule type" value="Genomic_DNA"/>
</dbReference>
<comment type="caution">
    <text evidence="2">The sequence shown here is derived from an EMBL/GenBank/DDBJ whole genome shotgun (WGS) entry which is preliminary data.</text>
</comment>
<accession>A0A4R7VKX8</accession>
<dbReference type="Proteomes" id="UP000294927">
    <property type="component" value="Unassembled WGS sequence"/>
</dbReference>
<organism evidence="2 3">
    <name type="scientific">Actinophytocola oryzae</name>
    <dbReference type="NCBI Taxonomy" id="502181"/>
    <lineage>
        <taxon>Bacteria</taxon>
        <taxon>Bacillati</taxon>
        <taxon>Actinomycetota</taxon>
        <taxon>Actinomycetes</taxon>
        <taxon>Pseudonocardiales</taxon>
        <taxon>Pseudonocardiaceae</taxon>
    </lineage>
</organism>
<dbReference type="InterPro" id="IPR006827">
    <property type="entry name" value="Lant_deHydtase_N"/>
</dbReference>
<proteinExistence type="predicted"/>
<protein>
    <submittedName>
        <fullName evidence="2">Lantibiotic biosynthesis dehydratase-like protein</fullName>
    </submittedName>
</protein>
<gene>
    <name evidence="2" type="ORF">CLV71_107273</name>
</gene>
<evidence type="ECO:0000313" key="2">
    <source>
        <dbReference type="EMBL" id="TDV49925.1"/>
    </source>
</evidence>
<dbReference type="RefSeq" id="WP_133904600.1">
    <property type="nucleotide sequence ID" value="NZ_SOCP01000007.1"/>
</dbReference>
<dbReference type="AlphaFoldDB" id="A0A4R7VKX8"/>
<sequence length="771" mass="86255">MNDASAPRVGKWRFWDQFGLRGPGFPADGVLRLAPEELAAAAAEFAEGRQLGGPAWQEFEKLFDASALEMSKALLDIAAQPMFQAAVAWQNRAVLKSGIEPFLKWEPELGKRPSMARQREEFVAQYWQRFCVKNDTIGFFGPVGWGSWDDSVRGVEFDHEDDGLIAEQNVYFASWAIDALARTVSDDPAVREWVAPTRMPFVRILGDEIAVPGLRPRAVDPVQRRVLELCDGVRPARDLQRELGAGVDVAAVLDGLVKRRWIVWQLEVPADTYPERRLREILDRIGDPALRDPALARLGVLEAGRDRVRASLGDPAALTAAMEALENDFTELTQTAAQRQKGQGTSTSRAVIYSDSRRSTRVRLGTDLLDALGPLDLLLSSANWVTSTLTEHVREHMRGIFDKQAAKAGQSTLDLSTLWFACIGMTHGEAVADATDIHRLFCKHWESILQPAPGARRVRLTSAEIADRVREAFGETGHQWSTARYACPDMMVVADDADAVNRGDYEVAIGEMHIAMNTLGASLFVHQHPDRAELLSLIDADHPTPRLMPLQPKASRARLSLRTRYALVRDQDYNVALADASADPERARTVASADVRVEDRDGELVAVLPDGAVFDVIDVFSQAMTVLALDLFRIVPADADYFPRVTIDRMVVTRETWRFEPSTMDFANEKSEARRYVRARQWRESLGLPRFVFVVSPTEPRPFYVDFDSPVYVNIFAKAVRRLVRDDPSGRVTISEMLPSPEQTWLTDGTGNRYTSELRFVAVDDTQERTR</sequence>
<keyword evidence="3" id="KW-1185">Reference proteome</keyword>
<evidence type="ECO:0000313" key="3">
    <source>
        <dbReference type="Proteomes" id="UP000294927"/>
    </source>
</evidence>
<feature type="domain" description="Lantibiotic dehydratase N-terminal" evidence="1">
    <location>
        <begin position="80"/>
        <end position="715"/>
    </location>
</feature>
<dbReference type="Pfam" id="PF04738">
    <property type="entry name" value="Lant_dehydr_N"/>
    <property type="match status" value="1"/>
</dbReference>
<reference evidence="2 3" key="1">
    <citation type="submission" date="2019-03" db="EMBL/GenBank/DDBJ databases">
        <title>Genomic Encyclopedia of Archaeal and Bacterial Type Strains, Phase II (KMG-II): from individual species to whole genera.</title>
        <authorList>
            <person name="Goeker M."/>
        </authorList>
    </citation>
    <scope>NUCLEOTIDE SEQUENCE [LARGE SCALE GENOMIC DNA]</scope>
    <source>
        <strain evidence="2 3">DSM 45499</strain>
    </source>
</reference>
<dbReference type="OrthoDB" id="8428173at2"/>
<name>A0A4R7VKX8_9PSEU</name>
<evidence type="ECO:0000259" key="1">
    <source>
        <dbReference type="Pfam" id="PF04738"/>
    </source>
</evidence>